<accession>A0A7S3LQB5</accession>
<comment type="similarity">
    <text evidence="1">Belongs to the aspartyl/asparaginyl beta-hydroxylase family.</text>
</comment>
<dbReference type="Gene3D" id="2.60.120.330">
    <property type="entry name" value="B-lactam Antibiotic, Isopenicillin N Synthase, Chain"/>
    <property type="match status" value="1"/>
</dbReference>
<gene>
    <name evidence="5" type="ORF">ASTO00021_LOCUS6402</name>
</gene>
<evidence type="ECO:0000313" key="5">
    <source>
        <dbReference type="EMBL" id="CAE0436131.1"/>
    </source>
</evidence>
<feature type="domain" description="Aspartyl/asparaginy/proline hydroxylase" evidence="4">
    <location>
        <begin position="60"/>
        <end position="229"/>
    </location>
</feature>
<dbReference type="PANTHER" id="PTHR46332">
    <property type="entry name" value="ASPARTATE BETA-HYDROXYLASE DOMAIN-CONTAINING PROTEIN 2"/>
    <property type="match status" value="1"/>
</dbReference>
<name>A0A7S3LQB5_9STRA</name>
<reference evidence="5" key="1">
    <citation type="submission" date="2021-01" db="EMBL/GenBank/DDBJ databases">
        <authorList>
            <person name="Corre E."/>
            <person name="Pelletier E."/>
            <person name="Niang G."/>
            <person name="Scheremetjew M."/>
            <person name="Finn R."/>
            <person name="Kale V."/>
            <person name="Holt S."/>
            <person name="Cochrane G."/>
            <person name="Meng A."/>
            <person name="Brown T."/>
            <person name="Cohen L."/>
        </authorList>
    </citation>
    <scope>NUCLEOTIDE SEQUENCE</scope>
    <source>
        <strain evidence="5">GSBS06</strain>
    </source>
</reference>
<dbReference type="GO" id="GO:0016020">
    <property type="term" value="C:membrane"/>
    <property type="evidence" value="ECO:0007669"/>
    <property type="project" value="TreeGrafter"/>
</dbReference>
<keyword evidence="2" id="KW-0223">Dioxygenase</keyword>
<evidence type="ECO:0000256" key="2">
    <source>
        <dbReference type="ARBA" id="ARBA00022964"/>
    </source>
</evidence>
<evidence type="ECO:0000256" key="3">
    <source>
        <dbReference type="ARBA" id="ARBA00023002"/>
    </source>
</evidence>
<dbReference type="EMBL" id="HBIN01008616">
    <property type="protein sequence ID" value="CAE0436131.1"/>
    <property type="molecule type" value="Transcribed_RNA"/>
</dbReference>
<keyword evidence="3" id="KW-0560">Oxidoreductase</keyword>
<dbReference type="InterPro" id="IPR027443">
    <property type="entry name" value="IPNS-like_sf"/>
</dbReference>
<dbReference type="InterPro" id="IPR007803">
    <property type="entry name" value="Asp/Arg/Pro-Hydrxlase"/>
</dbReference>
<organism evidence="5">
    <name type="scientific">Aplanochytrium stocchinoi</name>
    <dbReference type="NCBI Taxonomy" id="215587"/>
    <lineage>
        <taxon>Eukaryota</taxon>
        <taxon>Sar</taxon>
        <taxon>Stramenopiles</taxon>
        <taxon>Bigyra</taxon>
        <taxon>Labyrinthulomycetes</taxon>
        <taxon>Thraustochytrida</taxon>
        <taxon>Thraustochytriidae</taxon>
        <taxon>Aplanochytrium</taxon>
    </lineage>
</organism>
<dbReference type="Pfam" id="PF05118">
    <property type="entry name" value="Asp_Arg_Hydrox"/>
    <property type="match status" value="1"/>
</dbReference>
<dbReference type="SUPFAM" id="SSF51197">
    <property type="entry name" value="Clavaminate synthase-like"/>
    <property type="match status" value="1"/>
</dbReference>
<dbReference type="AlphaFoldDB" id="A0A7S3LQB5"/>
<evidence type="ECO:0000259" key="4">
    <source>
        <dbReference type="Pfam" id="PF05118"/>
    </source>
</evidence>
<evidence type="ECO:0000256" key="1">
    <source>
        <dbReference type="ARBA" id="ARBA00007730"/>
    </source>
</evidence>
<sequence>MVGTEALATIVRSGMLRLKGSRRPYPSLFFMPGIKQQPWWHSSELLGADGCDWVAELESKADVICSEYRNLISAERLSKRKVKENDYELKKDEHQLHSGNWDWYSFVLKGKWQSDMEELCPTTSTLIKNIPGLMTGLPFSYCFFSSLQPNSKIDAHVAPCNLRVRCHLPLIVPKKQEDEVQVKCGLSVAGETVEWETGKGLLFDDAYEHRAWNLRESERVVLLVDVWNPEILPEEREHIKKMFASVNS</sequence>
<dbReference type="PANTHER" id="PTHR46332:SF5">
    <property type="entry name" value="ASPARTATE BETA-HYDROXYLASE DOMAIN CONTAINING 2"/>
    <property type="match status" value="1"/>
</dbReference>
<dbReference type="GO" id="GO:0051213">
    <property type="term" value="F:dioxygenase activity"/>
    <property type="evidence" value="ECO:0007669"/>
    <property type="project" value="UniProtKB-KW"/>
</dbReference>
<protein>
    <recommendedName>
        <fullName evidence="4">Aspartyl/asparaginy/proline hydroxylase domain-containing protein</fullName>
    </recommendedName>
</protein>
<proteinExistence type="inferred from homology"/>
<dbReference type="InterPro" id="IPR051821">
    <property type="entry name" value="Asp/Asn_beta-hydroxylase"/>
</dbReference>